<sequence>MSLEGSLETAADGTRDAVMFVFTVTNSGDEPVDLQFSDACKAEFVLEDDGDEIWRFTEGRMFAQVLSSDALAPGEATTYEAEWSDPDPGDYTAVAELRAQDEHCAARADVSVPS</sequence>
<protein>
    <recommendedName>
        <fullName evidence="1">Intracellular proteinase inhibitor BsuPI domain-containing protein</fullName>
    </recommendedName>
</protein>
<evidence type="ECO:0000259" key="1">
    <source>
        <dbReference type="Pfam" id="PF12690"/>
    </source>
</evidence>
<organism evidence="2 3">
    <name type="scientific">Natrinema versiforme</name>
    <dbReference type="NCBI Taxonomy" id="88724"/>
    <lineage>
        <taxon>Archaea</taxon>
        <taxon>Methanobacteriati</taxon>
        <taxon>Methanobacteriota</taxon>
        <taxon>Stenosarchaea group</taxon>
        <taxon>Halobacteria</taxon>
        <taxon>Halobacteriales</taxon>
        <taxon>Natrialbaceae</taxon>
        <taxon>Natrinema</taxon>
    </lineage>
</organism>
<dbReference type="InterPro" id="IPR020481">
    <property type="entry name" value="Intracell_prot_inh_BsuPI"/>
</dbReference>
<gene>
    <name evidence="2" type="ORF">FEJ81_12675</name>
</gene>
<proteinExistence type="predicted"/>
<dbReference type="GeneID" id="40266142"/>
<dbReference type="AlphaFoldDB" id="A0A4P8WIX6"/>
<accession>A0A4P8WIX6</accession>
<dbReference type="EMBL" id="CP040330">
    <property type="protein sequence ID" value="QCS43165.1"/>
    <property type="molecule type" value="Genomic_DNA"/>
</dbReference>
<dbReference type="OrthoDB" id="311964at2157"/>
<feature type="domain" description="Intracellular proteinase inhibitor BsuPI" evidence="1">
    <location>
        <begin position="9"/>
        <end position="101"/>
    </location>
</feature>
<dbReference type="Gene3D" id="2.60.40.2360">
    <property type="entry name" value="Intracellular proteinase inhibitor BsuPI"/>
    <property type="match status" value="1"/>
</dbReference>
<evidence type="ECO:0000313" key="3">
    <source>
        <dbReference type="Proteomes" id="UP000302218"/>
    </source>
</evidence>
<reference evidence="3" key="1">
    <citation type="submission" date="2019-05" db="EMBL/GenBank/DDBJ databases">
        <title>Genome sequence and methylation pattern of the halophilic Archaeon Natrinema versiforme BOL5-4.</title>
        <authorList>
            <person name="DasSarma P."/>
            <person name="Anton B.P."/>
            <person name="DasSarma S.L."/>
            <person name="Martinez F.L."/>
            <person name="Guzman D."/>
            <person name="Roberts R.J."/>
            <person name="DasSarma S."/>
        </authorList>
    </citation>
    <scope>NUCLEOTIDE SEQUENCE [LARGE SCALE GENOMIC DNA]</scope>
    <source>
        <strain evidence="3">BOL5-4</strain>
    </source>
</reference>
<name>A0A4P8WIX6_9EURY</name>
<dbReference type="Pfam" id="PF12690">
    <property type="entry name" value="BsuPI"/>
    <property type="match status" value="1"/>
</dbReference>
<evidence type="ECO:0000313" key="2">
    <source>
        <dbReference type="EMBL" id="QCS43165.1"/>
    </source>
</evidence>
<dbReference type="Proteomes" id="UP000302218">
    <property type="component" value="Chromosome"/>
</dbReference>
<dbReference type="RefSeq" id="WP_138245634.1">
    <property type="nucleotide sequence ID" value="NZ_CP040330.1"/>
</dbReference>
<dbReference type="KEGG" id="nvr:FEJ81_12675"/>
<dbReference type="InterPro" id="IPR038144">
    <property type="entry name" value="IPI"/>
</dbReference>